<proteinExistence type="predicted"/>
<protein>
    <submittedName>
        <fullName evidence="4">Thioredoxin reductase</fullName>
    </submittedName>
</protein>
<dbReference type="InterPro" id="IPR050097">
    <property type="entry name" value="Ferredoxin-NADP_redctase_2"/>
</dbReference>
<keyword evidence="2" id="KW-0560">Oxidoreductase</keyword>
<evidence type="ECO:0000256" key="2">
    <source>
        <dbReference type="ARBA" id="ARBA00023002"/>
    </source>
</evidence>
<dbReference type="Pfam" id="PF07992">
    <property type="entry name" value="Pyr_redox_2"/>
    <property type="match status" value="1"/>
</dbReference>
<gene>
    <name evidence="4" type="ORF">JCM21531_2156</name>
</gene>
<sequence>MYDVIIIGKGPAGISASLYTVRANLKTLVIGKGDSALIKAEKIENYYGFSEVISGEKLLKEGEKQASRLGAEIIDSEVISIEKNEFFEVLTSDNRYRAKLFL</sequence>
<feature type="domain" description="FAD/NAD(P)-binding" evidence="3">
    <location>
        <begin position="2"/>
        <end position="85"/>
    </location>
</feature>
<dbReference type="PANTHER" id="PTHR48105">
    <property type="entry name" value="THIOREDOXIN REDUCTASE 1-RELATED-RELATED"/>
    <property type="match status" value="1"/>
</dbReference>
<dbReference type="GO" id="GO:0016491">
    <property type="term" value="F:oxidoreductase activity"/>
    <property type="evidence" value="ECO:0007669"/>
    <property type="project" value="UniProtKB-KW"/>
</dbReference>
<dbReference type="EMBL" id="BAVR01000023">
    <property type="protein sequence ID" value="GAE88690.1"/>
    <property type="molecule type" value="Genomic_DNA"/>
</dbReference>
<dbReference type="Gene3D" id="3.50.50.60">
    <property type="entry name" value="FAD/NAD(P)-binding domain"/>
    <property type="match status" value="1"/>
</dbReference>
<dbReference type="STRING" id="1294263.JCM21531_2156"/>
<dbReference type="AlphaFoldDB" id="W4V5G6"/>
<dbReference type="PRINTS" id="PR00469">
    <property type="entry name" value="PNDRDTASEII"/>
</dbReference>
<organism evidence="4 5">
    <name type="scientific">Acetivibrio straminisolvens JCM 21531</name>
    <dbReference type="NCBI Taxonomy" id="1294263"/>
    <lineage>
        <taxon>Bacteria</taxon>
        <taxon>Bacillati</taxon>
        <taxon>Bacillota</taxon>
        <taxon>Clostridia</taxon>
        <taxon>Eubacteriales</taxon>
        <taxon>Oscillospiraceae</taxon>
        <taxon>Acetivibrio</taxon>
    </lineage>
</organism>
<keyword evidence="5" id="KW-1185">Reference proteome</keyword>
<keyword evidence="1" id="KW-0285">Flavoprotein</keyword>
<dbReference type="InterPro" id="IPR023753">
    <property type="entry name" value="FAD/NAD-binding_dom"/>
</dbReference>
<name>W4V5G6_9FIRM</name>
<evidence type="ECO:0000256" key="1">
    <source>
        <dbReference type="ARBA" id="ARBA00022630"/>
    </source>
</evidence>
<dbReference type="Proteomes" id="UP000019109">
    <property type="component" value="Unassembled WGS sequence"/>
</dbReference>
<dbReference type="SUPFAM" id="SSF51905">
    <property type="entry name" value="FAD/NAD(P)-binding domain"/>
    <property type="match status" value="1"/>
</dbReference>
<evidence type="ECO:0000313" key="5">
    <source>
        <dbReference type="Proteomes" id="UP000019109"/>
    </source>
</evidence>
<evidence type="ECO:0000259" key="3">
    <source>
        <dbReference type="Pfam" id="PF07992"/>
    </source>
</evidence>
<evidence type="ECO:0000313" key="4">
    <source>
        <dbReference type="EMBL" id="GAE88690.1"/>
    </source>
</evidence>
<comment type="caution">
    <text evidence="4">The sequence shown here is derived from an EMBL/GenBank/DDBJ whole genome shotgun (WGS) entry which is preliminary data.</text>
</comment>
<accession>W4V5G6</accession>
<dbReference type="InterPro" id="IPR036188">
    <property type="entry name" value="FAD/NAD-bd_sf"/>
</dbReference>
<reference evidence="4" key="1">
    <citation type="journal article" date="2014" name="Genome Announc.">
        <title>Draft Genome Sequence of Clostridium straminisolvens Strain JCM 21531T, Isolated from a Cellulose-Degrading Bacterial Community.</title>
        <authorList>
            <person name="Yuki M."/>
            <person name="Oshima K."/>
            <person name="Suda W."/>
            <person name="Sakamoto M."/>
            <person name="Kitamura K."/>
            <person name="Iida T."/>
            <person name="Hattori M."/>
            <person name="Ohkuma M."/>
        </authorList>
    </citation>
    <scope>NUCLEOTIDE SEQUENCE [LARGE SCALE GENOMIC DNA]</scope>
    <source>
        <strain evidence="4">JCM 21531</strain>
    </source>
</reference>